<evidence type="ECO:0000256" key="2">
    <source>
        <dbReference type="ARBA" id="ARBA00022475"/>
    </source>
</evidence>
<evidence type="ECO:0000313" key="8">
    <source>
        <dbReference type="Proteomes" id="UP001256827"/>
    </source>
</evidence>
<keyword evidence="3 6" id="KW-0812">Transmembrane</keyword>
<dbReference type="Proteomes" id="UP001256827">
    <property type="component" value="Chromosome"/>
</dbReference>
<evidence type="ECO:0000256" key="6">
    <source>
        <dbReference type="SAM" id="Phobius"/>
    </source>
</evidence>
<keyword evidence="4 6" id="KW-1133">Transmembrane helix</keyword>
<feature type="transmembrane region" description="Helical" evidence="6">
    <location>
        <begin position="24"/>
        <end position="53"/>
    </location>
</feature>
<dbReference type="EMBL" id="CP134050">
    <property type="protein sequence ID" value="WNC14126.1"/>
    <property type="molecule type" value="Genomic_DNA"/>
</dbReference>
<evidence type="ECO:0000256" key="3">
    <source>
        <dbReference type="ARBA" id="ARBA00022692"/>
    </source>
</evidence>
<keyword evidence="2" id="KW-1003">Cell membrane</keyword>
<organism evidence="7 8">
    <name type="scientific">Brevibacillus brevis</name>
    <name type="common">Bacillus brevis</name>
    <dbReference type="NCBI Taxonomy" id="1393"/>
    <lineage>
        <taxon>Bacteria</taxon>
        <taxon>Bacillati</taxon>
        <taxon>Bacillota</taxon>
        <taxon>Bacilli</taxon>
        <taxon>Bacillales</taxon>
        <taxon>Paenibacillaceae</taxon>
        <taxon>Brevibacillus</taxon>
    </lineage>
</organism>
<feature type="transmembrane region" description="Helical" evidence="6">
    <location>
        <begin position="164"/>
        <end position="183"/>
    </location>
</feature>
<evidence type="ECO:0000256" key="5">
    <source>
        <dbReference type="ARBA" id="ARBA00023136"/>
    </source>
</evidence>
<evidence type="ECO:0000256" key="4">
    <source>
        <dbReference type="ARBA" id="ARBA00022989"/>
    </source>
</evidence>
<name>A0ABY9T294_BREBE</name>
<sequence>MNWQQLDSLSYQNRLRHLPPVQKLLFAGVLLLLALAGHSVVQLLIFLWMGVWVVGYARIPLRSHLLFLLLPLSFFVAGLPGLLFDLTGHDPVAPRPSQWLVSWQVGPYAIYVAAASASRALELLVRIMASLACFSFLLFTIPFAEMLQAFRKLGIPELVTDLLMIMYRFIFVLLDTSFQLWVAQRFRGGHQGFRALLRDVGMVAAQLFVRAMQKYRSLSMGMAARGFAENFQVQSLRTYARSPRYEREAVAGCIALVVIECLTGGWLF</sequence>
<dbReference type="NCBIfam" id="TIGR02454">
    <property type="entry name" value="ECF_T_CbiQ"/>
    <property type="match status" value="1"/>
</dbReference>
<protein>
    <submittedName>
        <fullName evidence="7">Cobalt ECF transporter T component CbiQ</fullName>
    </submittedName>
</protein>
<gene>
    <name evidence="7" type="primary">cbiQ</name>
    <name evidence="7" type="ORF">RGB73_26165</name>
</gene>
<dbReference type="PANTHER" id="PTHR43723">
    <property type="entry name" value="COBALT TRANSPORT PROTEIN CBIQ"/>
    <property type="match status" value="1"/>
</dbReference>
<dbReference type="InterPro" id="IPR003339">
    <property type="entry name" value="ABC/ECF_trnsptr_transmembrane"/>
</dbReference>
<dbReference type="Pfam" id="PF02361">
    <property type="entry name" value="CbiQ"/>
    <property type="match status" value="1"/>
</dbReference>
<feature type="transmembrane region" description="Helical" evidence="6">
    <location>
        <begin position="96"/>
        <end position="116"/>
    </location>
</feature>
<evidence type="ECO:0000313" key="7">
    <source>
        <dbReference type="EMBL" id="WNC14126.1"/>
    </source>
</evidence>
<feature type="transmembrane region" description="Helical" evidence="6">
    <location>
        <begin position="65"/>
        <end position="84"/>
    </location>
</feature>
<accession>A0ABY9T294</accession>
<feature type="transmembrane region" description="Helical" evidence="6">
    <location>
        <begin position="123"/>
        <end position="144"/>
    </location>
</feature>
<comment type="subcellular location">
    <subcellularLocation>
        <location evidence="1">Cell membrane</location>
        <topology evidence="1">Multi-pass membrane protein</topology>
    </subcellularLocation>
</comment>
<dbReference type="InterPro" id="IPR012809">
    <property type="entry name" value="ECF_CbiQ"/>
</dbReference>
<evidence type="ECO:0000256" key="1">
    <source>
        <dbReference type="ARBA" id="ARBA00004651"/>
    </source>
</evidence>
<reference evidence="7 8" key="1">
    <citation type="submission" date="2023-09" db="EMBL/GenBank/DDBJ databases">
        <title>Complete Genome and Methylome dissection of Bacillus brevis NEB573 original source of BbsI restriction endonuclease.</title>
        <authorList>
            <person name="Fomenkov A."/>
            <person name="Roberts R.D."/>
        </authorList>
    </citation>
    <scope>NUCLEOTIDE SEQUENCE [LARGE SCALE GENOMIC DNA]</scope>
    <source>
        <strain evidence="7 8">NEB573</strain>
    </source>
</reference>
<dbReference type="InterPro" id="IPR052770">
    <property type="entry name" value="Cobalt_transport_CbiQ"/>
</dbReference>
<keyword evidence="8" id="KW-1185">Reference proteome</keyword>
<dbReference type="RefSeq" id="WP_310766065.1">
    <property type="nucleotide sequence ID" value="NZ_CP134050.1"/>
</dbReference>
<proteinExistence type="predicted"/>
<dbReference type="PANTHER" id="PTHR43723:SF1">
    <property type="entry name" value="COBALT TRANSPORT PROTEIN CBIQ"/>
    <property type="match status" value="1"/>
</dbReference>
<dbReference type="CDD" id="cd16914">
    <property type="entry name" value="EcfT"/>
    <property type="match status" value="1"/>
</dbReference>
<feature type="transmembrane region" description="Helical" evidence="6">
    <location>
        <begin position="249"/>
        <end position="267"/>
    </location>
</feature>
<keyword evidence="5 6" id="KW-0472">Membrane</keyword>